<evidence type="ECO:0008006" key="4">
    <source>
        <dbReference type="Google" id="ProtNLM"/>
    </source>
</evidence>
<feature type="compositionally biased region" description="Basic and acidic residues" evidence="1">
    <location>
        <begin position="337"/>
        <end position="354"/>
    </location>
</feature>
<feature type="region of interest" description="Disordered" evidence="1">
    <location>
        <begin position="117"/>
        <end position="209"/>
    </location>
</feature>
<proteinExistence type="predicted"/>
<feature type="compositionally biased region" description="Basic and acidic residues" evidence="1">
    <location>
        <begin position="313"/>
        <end position="326"/>
    </location>
</feature>
<dbReference type="EMBL" id="KZ819330">
    <property type="protein sequence ID" value="PWN19634.1"/>
    <property type="molecule type" value="Genomic_DNA"/>
</dbReference>
<feature type="compositionally biased region" description="Polar residues" evidence="1">
    <location>
        <begin position="140"/>
        <end position="149"/>
    </location>
</feature>
<dbReference type="Proteomes" id="UP000245942">
    <property type="component" value="Unassembled WGS sequence"/>
</dbReference>
<sequence length="474" mass="50774">MQGSRLASNSNVPGTKGVTQAPWSPTFRVAEPVSGQRVLLLGRRVVRCSWLCFQKEQGAKLSLVHAPSDFGVLSPRGVVHCFLLSSCERNGGSAVPRGAESCSTCALAANAESLITTPSSSEQDLTHSHPLDMSAPPLSSDHSSGNANNNHHDLDRVTSPAIDEAPPPGYDAATAAGSSAVRREQRQANMQAEQGGSAPDRSSDVGRDERPLPEGWIKLWNSLYQHFYYVDTSAQPPRSIWTHPLDDAAFLKANPQFQDMARGARGRPSEEDGGMSDAPAAPSFAPPAHAPPPQINSSHHKSSGMTRQQRIKAAGDKAAEEARNEPEATGLKKISRHIKENTTGKDRVARRREAAEKAEAQKIVREERRAAAQAFIRAAQTGQPQLVGTDERNGTVYYAEPPAPGVPVQMVLNSFPPPYGFESRKEGNTTYMRPAAPPMYAQRGMYGGGYGGYGMGMPLMGGMLGGALLGGMLF</sequence>
<name>A0A316U4C8_9BASI</name>
<dbReference type="GeneID" id="37012915"/>
<accession>A0A316U4C8</accession>
<dbReference type="Gene3D" id="2.20.70.10">
    <property type="match status" value="1"/>
</dbReference>
<dbReference type="RefSeq" id="XP_025346794.1">
    <property type="nucleotide sequence ID" value="XM_025491181.1"/>
</dbReference>
<evidence type="ECO:0000313" key="2">
    <source>
        <dbReference type="EMBL" id="PWN19634.1"/>
    </source>
</evidence>
<dbReference type="AlphaFoldDB" id="A0A316U4C8"/>
<protein>
    <recommendedName>
        <fullName evidence="4">WW domain-containing protein</fullName>
    </recommendedName>
</protein>
<gene>
    <name evidence="2" type="ORF">BCV69DRAFT_277947</name>
</gene>
<dbReference type="OrthoDB" id="2367685at2759"/>
<dbReference type="STRING" id="1684307.A0A316U4C8"/>
<evidence type="ECO:0000313" key="3">
    <source>
        <dbReference type="Proteomes" id="UP000245942"/>
    </source>
</evidence>
<feature type="compositionally biased region" description="Pro residues" evidence="1">
    <location>
        <begin position="284"/>
        <end position="294"/>
    </location>
</feature>
<reference evidence="2 3" key="1">
    <citation type="journal article" date="2018" name="Mol. Biol. Evol.">
        <title>Broad Genomic Sampling Reveals a Smut Pathogenic Ancestry of the Fungal Clade Ustilaginomycotina.</title>
        <authorList>
            <person name="Kijpornyongpan T."/>
            <person name="Mondo S.J."/>
            <person name="Barry K."/>
            <person name="Sandor L."/>
            <person name="Lee J."/>
            <person name="Lipzen A."/>
            <person name="Pangilinan J."/>
            <person name="LaButti K."/>
            <person name="Hainaut M."/>
            <person name="Henrissat B."/>
            <person name="Grigoriev I.V."/>
            <person name="Spatafora J.W."/>
            <person name="Aime M.C."/>
        </authorList>
    </citation>
    <scope>NUCLEOTIDE SEQUENCE [LARGE SCALE GENOMIC DNA]</scope>
    <source>
        <strain evidence="2 3">MCA 4718</strain>
    </source>
</reference>
<keyword evidence="3" id="KW-1185">Reference proteome</keyword>
<feature type="region of interest" description="Disordered" evidence="1">
    <location>
        <begin position="261"/>
        <end position="354"/>
    </location>
</feature>
<organism evidence="2 3">
    <name type="scientific">Pseudomicrostroma glucosiphilum</name>
    <dbReference type="NCBI Taxonomy" id="1684307"/>
    <lineage>
        <taxon>Eukaryota</taxon>
        <taxon>Fungi</taxon>
        <taxon>Dikarya</taxon>
        <taxon>Basidiomycota</taxon>
        <taxon>Ustilaginomycotina</taxon>
        <taxon>Exobasidiomycetes</taxon>
        <taxon>Microstromatales</taxon>
        <taxon>Microstromatales incertae sedis</taxon>
        <taxon>Pseudomicrostroma</taxon>
    </lineage>
</organism>
<feature type="region of interest" description="Disordered" evidence="1">
    <location>
        <begin position="1"/>
        <end position="21"/>
    </location>
</feature>
<evidence type="ECO:0000256" key="1">
    <source>
        <dbReference type="SAM" id="MobiDB-lite"/>
    </source>
</evidence>